<comment type="domain">
    <text evidence="12">Consists of two distinct domains, a catalytic core and a N-terminal extension that is involved in tRNA binding.</text>
</comment>
<dbReference type="InterPro" id="IPR042103">
    <property type="entry name" value="SerRS_1_N_sf"/>
</dbReference>
<comment type="function">
    <text evidence="12">Catalyzes the attachment of serine to tRNA(Ser). Is also able to aminoacylate tRNA(Sec) with serine, to form the misacylated tRNA L-seryl-tRNA(Sec), which will be further converted into selenocysteinyl-tRNA(Sec).</text>
</comment>
<dbReference type="GO" id="GO:0016260">
    <property type="term" value="P:selenocysteine biosynthetic process"/>
    <property type="evidence" value="ECO:0007669"/>
    <property type="project" value="UniProtKB-UniRule"/>
</dbReference>
<feature type="binding site" evidence="12">
    <location>
        <begin position="230"/>
        <end position="232"/>
    </location>
    <ligand>
        <name>L-serine</name>
        <dbReference type="ChEBI" id="CHEBI:33384"/>
    </ligand>
</feature>
<dbReference type="Gene3D" id="3.30.930.10">
    <property type="entry name" value="Bira Bifunctional Protein, Domain 2"/>
    <property type="match status" value="1"/>
</dbReference>
<evidence type="ECO:0000256" key="3">
    <source>
        <dbReference type="ARBA" id="ARBA00010728"/>
    </source>
</evidence>
<keyword evidence="15" id="KW-0175">Coiled coil</keyword>
<comment type="catalytic activity">
    <reaction evidence="10 12">
        <text>tRNA(Sec) + L-serine + ATP = L-seryl-tRNA(Sec) + AMP + diphosphate + H(+)</text>
        <dbReference type="Rhea" id="RHEA:42580"/>
        <dbReference type="Rhea" id="RHEA-COMP:9742"/>
        <dbReference type="Rhea" id="RHEA-COMP:10128"/>
        <dbReference type="ChEBI" id="CHEBI:15378"/>
        <dbReference type="ChEBI" id="CHEBI:30616"/>
        <dbReference type="ChEBI" id="CHEBI:33019"/>
        <dbReference type="ChEBI" id="CHEBI:33384"/>
        <dbReference type="ChEBI" id="CHEBI:78442"/>
        <dbReference type="ChEBI" id="CHEBI:78533"/>
        <dbReference type="ChEBI" id="CHEBI:456215"/>
        <dbReference type="EC" id="6.1.1.11"/>
    </reaction>
</comment>
<evidence type="ECO:0000256" key="8">
    <source>
        <dbReference type="ARBA" id="ARBA00022917"/>
    </source>
</evidence>
<comment type="catalytic activity">
    <reaction evidence="11 12">
        <text>tRNA(Ser) + L-serine + ATP = L-seryl-tRNA(Ser) + AMP + diphosphate + H(+)</text>
        <dbReference type="Rhea" id="RHEA:12292"/>
        <dbReference type="Rhea" id="RHEA-COMP:9669"/>
        <dbReference type="Rhea" id="RHEA-COMP:9703"/>
        <dbReference type="ChEBI" id="CHEBI:15378"/>
        <dbReference type="ChEBI" id="CHEBI:30616"/>
        <dbReference type="ChEBI" id="CHEBI:33019"/>
        <dbReference type="ChEBI" id="CHEBI:33384"/>
        <dbReference type="ChEBI" id="CHEBI:78442"/>
        <dbReference type="ChEBI" id="CHEBI:78533"/>
        <dbReference type="ChEBI" id="CHEBI:456215"/>
        <dbReference type="EC" id="6.1.1.11"/>
    </reaction>
</comment>
<dbReference type="GO" id="GO:0004828">
    <property type="term" value="F:serine-tRNA ligase activity"/>
    <property type="evidence" value="ECO:0007669"/>
    <property type="project" value="UniProtKB-UniRule"/>
</dbReference>
<feature type="domain" description="Aminoacyl-transfer RNA synthetases class-II family profile" evidence="16">
    <location>
        <begin position="172"/>
        <end position="409"/>
    </location>
</feature>
<comment type="caution">
    <text evidence="12">Lacks conserved residue(s) required for the propagation of feature annotation.</text>
</comment>
<evidence type="ECO:0000256" key="10">
    <source>
        <dbReference type="ARBA" id="ARBA00047929"/>
    </source>
</evidence>
<feature type="binding site" evidence="13">
    <location>
        <position position="382"/>
    </location>
    <ligand>
        <name>L-serine</name>
        <dbReference type="ChEBI" id="CHEBI:33384"/>
    </ligand>
</feature>
<keyword evidence="4 12" id="KW-0963">Cytoplasm</keyword>
<feature type="binding site" evidence="12 14">
    <location>
        <begin position="348"/>
        <end position="351"/>
    </location>
    <ligand>
        <name>ATP</name>
        <dbReference type="ChEBI" id="CHEBI:30616"/>
    </ligand>
</feature>
<dbReference type="UniPathway" id="UPA00906">
    <property type="reaction ID" value="UER00895"/>
</dbReference>
<feature type="binding site" evidence="12">
    <location>
        <position position="384"/>
    </location>
    <ligand>
        <name>L-serine</name>
        <dbReference type="ChEBI" id="CHEBI:33384"/>
    </ligand>
</feature>
<evidence type="ECO:0000256" key="11">
    <source>
        <dbReference type="ARBA" id="ARBA00048823"/>
    </source>
</evidence>
<comment type="caution">
    <text evidence="17">The sequence shown here is derived from an EMBL/GenBank/DDBJ whole genome shotgun (WGS) entry which is preliminary data.</text>
</comment>
<dbReference type="SUPFAM" id="SSF55681">
    <property type="entry name" value="Class II aaRS and biotin synthetases"/>
    <property type="match status" value="1"/>
</dbReference>
<keyword evidence="7 12" id="KW-0067">ATP-binding</keyword>
<evidence type="ECO:0000256" key="13">
    <source>
        <dbReference type="PIRSR" id="PIRSR001529-1"/>
    </source>
</evidence>
<sequence length="425" mass="49311">MLDLRFIVSNIDLVKEKTHARGYTEIDFDEILKLDKKRREIIQTVEKYKKERNEVSKQIGMLRRKGEDTKEIEERVKSIKIEIDKLDEELKNIESEIKDILLRIPNLIDDTVPIGEDENDNVLYREWGEKRNFDFEPKPHWDIAEALDIVDFERGVKLAKSRFSLYKGLGAKLERALINFMLDVQTKNGYLEVMPPYLVNEQTMTGTGQLPKFEEELFKCERDNLYLIPTAEVPVTNIYANEILSEEDMPIYMTAYTPCFRREAGSHGKDVRGLIRQHQFNKVELVKIVKPEDSDTELEKLLQNAEEILQLLNIPYRVVTLCSGDIGFSAAKTYDIEVWLPGLGTYKEISSCSNFKDFQSRRANIKFRRKETKKVEYPHTLNGSGLAVGRTFLAILENYQQKDGSVVIPEVLRKYMDGIEVIKPS</sequence>
<evidence type="ECO:0000313" key="18">
    <source>
        <dbReference type="Proteomes" id="UP000322876"/>
    </source>
</evidence>
<dbReference type="InterPro" id="IPR010978">
    <property type="entry name" value="tRNA-bd_arm"/>
</dbReference>
<dbReference type="InterPro" id="IPR045864">
    <property type="entry name" value="aa-tRNA-synth_II/BPL/LPL"/>
</dbReference>
<dbReference type="InterPro" id="IPR015866">
    <property type="entry name" value="Ser-tRNA-synth_1_N"/>
</dbReference>
<comment type="subcellular location">
    <subcellularLocation>
        <location evidence="1 12">Cytoplasm</location>
    </subcellularLocation>
</comment>
<keyword evidence="8 12" id="KW-0648">Protein biosynthesis</keyword>
<dbReference type="InterPro" id="IPR002317">
    <property type="entry name" value="Ser-tRNA-ligase_type_1"/>
</dbReference>
<comment type="pathway">
    <text evidence="2 12">Aminoacyl-tRNA biosynthesis; selenocysteinyl-tRNA(Sec) biosynthesis; L-seryl-tRNA(Sec) from L-serine and tRNA(Sec): step 1/1.</text>
</comment>
<feature type="binding site" evidence="13">
    <location>
        <position position="261"/>
    </location>
    <ligand>
        <name>L-serine</name>
        <dbReference type="ChEBI" id="CHEBI:33384"/>
    </ligand>
</feature>
<reference evidence="17 18" key="1">
    <citation type="submission" date="2019-06" db="EMBL/GenBank/DDBJ databases">
        <title>Genomic insights into carbon and energy metabolism of Deferribacter autotrophicus revealed new metabolic traits in the phylum Deferribacteres.</title>
        <authorList>
            <person name="Slobodkin A.I."/>
            <person name="Slobodkina G.B."/>
            <person name="Allioux M."/>
            <person name="Alain K."/>
            <person name="Jebbar M."/>
            <person name="Shadrin V."/>
            <person name="Kublanov I.V."/>
            <person name="Toshchakov S.V."/>
            <person name="Bonch-Osmolovskaya E.A."/>
        </authorList>
    </citation>
    <scope>NUCLEOTIDE SEQUENCE [LARGE SCALE GENOMIC DNA]</scope>
    <source>
        <strain evidence="17 18">SL50</strain>
    </source>
</reference>
<dbReference type="PROSITE" id="PS50862">
    <property type="entry name" value="AA_TRNA_LIGASE_II"/>
    <property type="match status" value="1"/>
</dbReference>
<dbReference type="AlphaFoldDB" id="A0A5A8F8L0"/>
<dbReference type="InterPro" id="IPR002314">
    <property type="entry name" value="aa-tRNA-synt_IIb"/>
</dbReference>
<dbReference type="GO" id="GO:0005524">
    <property type="term" value="F:ATP binding"/>
    <property type="evidence" value="ECO:0007669"/>
    <property type="project" value="UniProtKB-UniRule"/>
</dbReference>
<dbReference type="PRINTS" id="PR00981">
    <property type="entry name" value="TRNASYNTHSER"/>
</dbReference>
<feature type="binding site" evidence="12 13">
    <location>
        <position position="284"/>
    </location>
    <ligand>
        <name>L-serine</name>
        <dbReference type="ChEBI" id="CHEBI:33384"/>
    </ligand>
</feature>
<evidence type="ECO:0000256" key="7">
    <source>
        <dbReference type="ARBA" id="ARBA00022840"/>
    </source>
</evidence>
<dbReference type="CDD" id="cd00770">
    <property type="entry name" value="SerRS_core"/>
    <property type="match status" value="1"/>
</dbReference>
<name>A0A5A8F8L0_9BACT</name>
<dbReference type="InterPro" id="IPR033729">
    <property type="entry name" value="SerRS_core"/>
</dbReference>
<evidence type="ECO:0000313" key="17">
    <source>
        <dbReference type="EMBL" id="KAA0258643.1"/>
    </source>
</evidence>
<feature type="binding site" evidence="12 14">
    <location>
        <begin position="261"/>
        <end position="263"/>
    </location>
    <ligand>
        <name>ATP</name>
        <dbReference type="ChEBI" id="CHEBI:30616"/>
    </ligand>
</feature>
<proteinExistence type="inferred from homology"/>
<dbReference type="SUPFAM" id="SSF46589">
    <property type="entry name" value="tRNA-binding arm"/>
    <property type="match status" value="1"/>
</dbReference>
<evidence type="ECO:0000256" key="15">
    <source>
        <dbReference type="SAM" id="Coils"/>
    </source>
</evidence>
<evidence type="ECO:0000256" key="2">
    <source>
        <dbReference type="ARBA" id="ARBA00005045"/>
    </source>
</evidence>
<gene>
    <name evidence="12 17" type="primary">serS</name>
    <name evidence="17" type="ORF">FHQ18_05665</name>
</gene>
<evidence type="ECO:0000256" key="6">
    <source>
        <dbReference type="ARBA" id="ARBA00022741"/>
    </source>
</evidence>
<keyword evidence="6 12" id="KW-0547">Nucleotide-binding</keyword>
<protein>
    <recommendedName>
        <fullName evidence="12">Serine--tRNA ligase</fullName>
        <ecNumber evidence="12">6.1.1.11</ecNumber>
    </recommendedName>
    <alternativeName>
        <fullName evidence="12">Seryl-tRNA synthetase</fullName>
        <shortName evidence="12">SerRS</shortName>
    </alternativeName>
    <alternativeName>
        <fullName evidence="12">Seryl-tRNA(Ser/Sec) synthetase</fullName>
    </alternativeName>
</protein>
<dbReference type="PANTHER" id="PTHR43697">
    <property type="entry name" value="SERYL-TRNA SYNTHETASE"/>
    <property type="match status" value="1"/>
</dbReference>
<evidence type="ECO:0000259" key="16">
    <source>
        <dbReference type="PROSITE" id="PS50862"/>
    </source>
</evidence>
<evidence type="ECO:0000256" key="4">
    <source>
        <dbReference type="ARBA" id="ARBA00022490"/>
    </source>
</evidence>
<dbReference type="EC" id="6.1.1.11" evidence="12"/>
<accession>A0A5A8F8L0</accession>
<comment type="subunit">
    <text evidence="12">Homodimer. The tRNA molecule binds across the dimer.</text>
</comment>
<dbReference type="GO" id="GO:0006434">
    <property type="term" value="P:seryl-tRNA aminoacylation"/>
    <property type="evidence" value="ECO:0007669"/>
    <property type="project" value="UniProtKB-UniRule"/>
</dbReference>
<evidence type="ECO:0000256" key="5">
    <source>
        <dbReference type="ARBA" id="ARBA00022598"/>
    </source>
</evidence>
<dbReference type="Gene3D" id="1.10.287.40">
    <property type="entry name" value="Serine-tRNA synthetase, tRNA binding domain"/>
    <property type="match status" value="1"/>
</dbReference>
<keyword evidence="9 12" id="KW-0030">Aminoacyl-tRNA synthetase</keyword>
<feature type="binding site" evidence="13">
    <location>
        <position position="230"/>
    </location>
    <ligand>
        <name>L-serine</name>
        <dbReference type="ChEBI" id="CHEBI:33384"/>
    </ligand>
</feature>
<evidence type="ECO:0000256" key="12">
    <source>
        <dbReference type="HAMAP-Rule" id="MF_00176"/>
    </source>
</evidence>
<dbReference type="PANTHER" id="PTHR43697:SF1">
    <property type="entry name" value="SERINE--TRNA LIGASE"/>
    <property type="match status" value="1"/>
</dbReference>
<dbReference type="GO" id="GO:0005737">
    <property type="term" value="C:cytoplasm"/>
    <property type="evidence" value="ECO:0007669"/>
    <property type="project" value="UniProtKB-SubCell"/>
</dbReference>
<dbReference type="HAMAP" id="MF_00176">
    <property type="entry name" value="Ser_tRNA_synth_type1"/>
    <property type="match status" value="1"/>
</dbReference>
<organism evidence="17 18">
    <name type="scientific">Deferribacter autotrophicus</name>
    <dbReference type="NCBI Taxonomy" id="500465"/>
    <lineage>
        <taxon>Bacteria</taxon>
        <taxon>Pseudomonadati</taxon>
        <taxon>Deferribacterota</taxon>
        <taxon>Deferribacteres</taxon>
        <taxon>Deferribacterales</taxon>
        <taxon>Deferribacteraceae</taxon>
        <taxon>Deferribacter</taxon>
    </lineage>
</organism>
<dbReference type="InterPro" id="IPR006195">
    <property type="entry name" value="aa-tRNA-synth_II"/>
</dbReference>
<dbReference type="EMBL" id="VFJB01000004">
    <property type="protein sequence ID" value="KAA0258643.1"/>
    <property type="molecule type" value="Genomic_DNA"/>
</dbReference>
<dbReference type="NCBIfam" id="TIGR00414">
    <property type="entry name" value="serS"/>
    <property type="match status" value="1"/>
</dbReference>
<keyword evidence="5 12" id="KW-0436">Ligase</keyword>
<dbReference type="Pfam" id="PF00587">
    <property type="entry name" value="tRNA-synt_2b"/>
    <property type="match status" value="1"/>
</dbReference>
<keyword evidence="18" id="KW-1185">Reference proteome</keyword>
<dbReference type="PIRSF" id="PIRSF001529">
    <property type="entry name" value="Ser-tRNA-synth_IIa"/>
    <property type="match status" value="1"/>
</dbReference>
<dbReference type="Pfam" id="PF02403">
    <property type="entry name" value="Seryl_tRNA_N"/>
    <property type="match status" value="1"/>
</dbReference>
<dbReference type="RefSeq" id="WP_149266195.1">
    <property type="nucleotide sequence ID" value="NZ_VFJB01000004.1"/>
</dbReference>
<dbReference type="Proteomes" id="UP000322876">
    <property type="component" value="Unassembled WGS sequence"/>
</dbReference>
<evidence type="ECO:0000256" key="14">
    <source>
        <dbReference type="PIRSR" id="PIRSR001529-2"/>
    </source>
</evidence>
<dbReference type="OrthoDB" id="9804647at2"/>
<feature type="coiled-coil region" evidence="15">
    <location>
        <begin position="31"/>
        <end position="103"/>
    </location>
</feature>
<evidence type="ECO:0000256" key="1">
    <source>
        <dbReference type="ARBA" id="ARBA00004496"/>
    </source>
</evidence>
<evidence type="ECO:0000256" key="9">
    <source>
        <dbReference type="ARBA" id="ARBA00023146"/>
    </source>
</evidence>
<comment type="similarity">
    <text evidence="3 12">Belongs to the class-II aminoacyl-tRNA synthetase family. Type-1 seryl-tRNA synthetase subfamily.</text>
</comment>